<evidence type="ECO:0000313" key="1">
    <source>
        <dbReference type="EMBL" id="CEO48381.1"/>
    </source>
</evidence>
<organism evidence="1">
    <name type="scientific">Bionectria ochroleuca</name>
    <name type="common">Gliocladium roseum</name>
    <dbReference type="NCBI Taxonomy" id="29856"/>
    <lineage>
        <taxon>Eukaryota</taxon>
        <taxon>Fungi</taxon>
        <taxon>Dikarya</taxon>
        <taxon>Ascomycota</taxon>
        <taxon>Pezizomycotina</taxon>
        <taxon>Sordariomycetes</taxon>
        <taxon>Hypocreomycetidae</taxon>
        <taxon>Hypocreales</taxon>
        <taxon>Bionectriaceae</taxon>
        <taxon>Clonostachys</taxon>
    </lineage>
</organism>
<name>A0A0B7K101_BIOOC</name>
<reference evidence="1" key="1">
    <citation type="submission" date="2015-01" db="EMBL/GenBank/DDBJ databases">
        <authorList>
            <person name="Durling Mikael"/>
        </authorList>
    </citation>
    <scope>NUCLEOTIDE SEQUENCE</scope>
</reference>
<proteinExistence type="predicted"/>
<reference evidence="2" key="2">
    <citation type="submission" date="2020-10" db="EMBL/GenBank/DDBJ databases">
        <title>High-Quality Genome Resource of Clonostachys rosea strain S41 by Oxford Nanopore Long-Read Sequencing.</title>
        <authorList>
            <person name="Wang H."/>
        </authorList>
    </citation>
    <scope>NUCLEOTIDE SEQUENCE</scope>
    <source>
        <strain evidence="2">S41</strain>
    </source>
</reference>
<dbReference type="AlphaFoldDB" id="A0A0B7K101"/>
<sequence>MVPVPDESARADITARLDSLASALEQHPQWTPPNPHPALLQLWDFVKRSHYIMTELENIRTGRPLKHPDQIPPHEDATDNEERAQMSFTDVLTRTLTINKIVTTPSMMAIMGQPNIEFGDNVKAKSQELQDAILSIPE</sequence>
<dbReference type="EMBL" id="CDPU01000010">
    <property type="protein sequence ID" value="CEO48381.1"/>
    <property type="molecule type" value="Genomic_DNA"/>
</dbReference>
<dbReference type="EMBL" id="JADCTT010000012">
    <property type="protein sequence ID" value="KAF9745622.1"/>
    <property type="molecule type" value="Genomic_DNA"/>
</dbReference>
<evidence type="ECO:0000313" key="2">
    <source>
        <dbReference type="EMBL" id="KAF9745622.1"/>
    </source>
</evidence>
<protein>
    <submittedName>
        <fullName evidence="1">Uncharacterized protein</fullName>
    </submittedName>
</protein>
<accession>A0A0B7K101</accession>
<dbReference type="Proteomes" id="UP000616885">
    <property type="component" value="Unassembled WGS sequence"/>
</dbReference>
<gene>
    <name evidence="1" type="ORF">BN869_000004438_1</name>
    <name evidence="2" type="ORF">IM811_003923</name>
</gene>